<dbReference type="InterPro" id="IPR029787">
    <property type="entry name" value="Nucleotide_cyclase"/>
</dbReference>
<keyword evidence="5" id="KW-1185">Reference proteome</keyword>
<dbReference type="NCBIfam" id="TIGR00254">
    <property type="entry name" value="GGDEF"/>
    <property type="match status" value="1"/>
</dbReference>
<dbReference type="InterPro" id="IPR000160">
    <property type="entry name" value="GGDEF_dom"/>
</dbReference>
<feature type="domain" description="GGDEF" evidence="3">
    <location>
        <begin position="380"/>
        <end position="513"/>
    </location>
</feature>
<sequence length="791" mass="89798">MIRFYVYRTQNFGKTFEALGEGDSEMFYSSPVHIQTHGGHPQRTLSFLHCLKRSWTQHHPQDITLSLLGKELCGHLTPLPLDMVLFSCWDTNKQDLNLNTDNACSILKDILTNIPIPGLLLGKDGTCLCGNPTLYKEFGIPKDVHLPTKLFKIYSASPQSYERLQKEISEASPYRSHIFYWKTSNMLPGGHTELGLHLHAPFQDQDFVIALISDTLISPEKQRLQLYEQIFNSAMEGIAIFRHDGLIQAANPAFCDLVGLPREHVLGLPIHSFCSNKHHAQDYAKIIHALRRKSTWFGELQGAHSCGEEFPLQLSVSKLPLKLEHHQIYLALLHDVTSIKQKEHKIEEQAFYDALTGLPNRRYLTETLSSTIQCAQKKGQELALFFMDLDNFKTINDSLGHPTGDRLLQNVAQRMKERLPITTHVFRQGGDEFIVLVENGTGKDDARKISHQILKSFEAPFEIEGRRLYITPSIGISFFPHDAHNSAELIRNADLAMYHAKSCGKNTYRFYSRKLNTRAQKRLEIENALRSANVEKDFYVLYQPIHDAKTQRISGFEALIRWNQEGSVPIGPDQFIPVAEETGIIFALSEFVLRTACRETQYLLKEGLGPLRVAVNLSAQQLYQKDFADRVQRMLRETGLPPAALELELTESTLIPNIRQTARVLQQLNKEGIRIAIDDFGTGYSSLNYLHRLPIQTLKIDKSFIQDAPDSKLAGNLVATMSMLAQNLGKRIVAEGVENLEQFEFALEKHCDEIQGFYFNSPVNHETLYKLLKEDRIQHGAMSQLPPAPTC</sequence>
<evidence type="ECO:0000313" key="5">
    <source>
        <dbReference type="Proteomes" id="UP000189733"/>
    </source>
</evidence>
<dbReference type="RefSeq" id="WP_078683580.1">
    <property type="nucleotide sequence ID" value="NZ_FUYA01000001.1"/>
</dbReference>
<dbReference type="SUPFAM" id="SSF141868">
    <property type="entry name" value="EAL domain-like"/>
    <property type="match status" value="1"/>
</dbReference>
<dbReference type="PROSITE" id="PS50887">
    <property type="entry name" value="GGDEF"/>
    <property type="match status" value="1"/>
</dbReference>
<dbReference type="PANTHER" id="PTHR44757:SF2">
    <property type="entry name" value="BIOFILM ARCHITECTURE MAINTENANCE PROTEIN MBAA"/>
    <property type="match status" value="1"/>
</dbReference>
<dbReference type="InterPro" id="IPR001633">
    <property type="entry name" value="EAL_dom"/>
</dbReference>
<organism evidence="4 5">
    <name type="scientific">Desulfobaculum bizertense DSM 18034</name>
    <dbReference type="NCBI Taxonomy" id="1121442"/>
    <lineage>
        <taxon>Bacteria</taxon>
        <taxon>Pseudomonadati</taxon>
        <taxon>Thermodesulfobacteriota</taxon>
        <taxon>Desulfovibrionia</taxon>
        <taxon>Desulfovibrionales</taxon>
        <taxon>Desulfovibrionaceae</taxon>
        <taxon>Desulfobaculum</taxon>
    </lineage>
</organism>
<dbReference type="EMBL" id="FUYA01000001">
    <property type="protein sequence ID" value="SKA64093.1"/>
    <property type="molecule type" value="Genomic_DNA"/>
</dbReference>
<dbReference type="InterPro" id="IPR035965">
    <property type="entry name" value="PAS-like_dom_sf"/>
</dbReference>
<dbReference type="InterPro" id="IPR000014">
    <property type="entry name" value="PAS"/>
</dbReference>
<reference evidence="4 5" key="1">
    <citation type="submission" date="2017-02" db="EMBL/GenBank/DDBJ databases">
        <authorList>
            <person name="Peterson S.W."/>
        </authorList>
    </citation>
    <scope>NUCLEOTIDE SEQUENCE [LARGE SCALE GENOMIC DNA]</scope>
    <source>
        <strain evidence="4 5">DSM 18034</strain>
    </source>
</reference>
<gene>
    <name evidence="4" type="ORF">SAMN02745702_00262</name>
</gene>
<dbReference type="SMART" id="SM00091">
    <property type="entry name" value="PAS"/>
    <property type="match status" value="1"/>
</dbReference>
<dbReference type="SMART" id="SM00052">
    <property type="entry name" value="EAL"/>
    <property type="match status" value="1"/>
</dbReference>
<dbReference type="Gene3D" id="3.30.450.20">
    <property type="entry name" value="PAS domain"/>
    <property type="match status" value="1"/>
</dbReference>
<dbReference type="InterPro" id="IPR043128">
    <property type="entry name" value="Rev_trsase/Diguanyl_cyclase"/>
</dbReference>
<proteinExistence type="predicted"/>
<dbReference type="CDD" id="cd01949">
    <property type="entry name" value="GGDEF"/>
    <property type="match status" value="1"/>
</dbReference>
<dbReference type="SMART" id="SM00267">
    <property type="entry name" value="GGDEF"/>
    <property type="match status" value="1"/>
</dbReference>
<evidence type="ECO:0000313" key="4">
    <source>
        <dbReference type="EMBL" id="SKA64093.1"/>
    </source>
</evidence>
<dbReference type="InterPro" id="IPR035919">
    <property type="entry name" value="EAL_sf"/>
</dbReference>
<name>A0A1T4VGQ3_9BACT</name>
<dbReference type="InterPro" id="IPR052155">
    <property type="entry name" value="Biofilm_reg_signaling"/>
</dbReference>
<dbReference type="Proteomes" id="UP000189733">
    <property type="component" value="Unassembled WGS sequence"/>
</dbReference>
<protein>
    <submittedName>
        <fullName evidence="4">PAS domain S-box-containing protein/diguanylate cyclase (GGDEF) domain-containing protein</fullName>
    </submittedName>
</protein>
<dbReference type="Pfam" id="PF13426">
    <property type="entry name" value="PAS_9"/>
    <property type="match status" value="1"/>
</dbReference>
<dbReference type="CDD" id="cd00130">
    <property type="entry name" value="PAS"/>
    <property type="match status" value="1"/>
</dbReference>
<evidence type="ECO:0000259" key="2">
    <source>
        <dbReference type="PROSITE" id="PS50883"/>
    </source>
</evidence>
<dbReference type="PANTHER" id="PTHR44757">
    <property type="entry name" value="DIGUANYLATE CYCLASE DGCP"/>
    <property type="match status" value="1"/>
</dbReference>
<dbReference type="SUPFAM" id="SSF55073">
    <property type="entry name" value="Nucleotide cyclase"/>
    <property type="match status" value="1"/>
</dbReference>
<dbReference type="STRING" id="1121442.SAMN02745702_00262"/>
<dbReference type="FunFam" id="3.30.70.270:FF:000001">
    <property type="entry name" value="Diguanylate cyclase domain protein"/>
    <property type="match status" value="1"/>
</dbReference>
<dbReference type="Gene3D" id="3.20.20.450">
    <property type="entry name" value="EAL domain"/>
    <property type="match status" value="1"/>
</dbReference>
<accession>A0A1T4VGQ3</accession>
<dbReference type="Gene3D" id="3.30.70.270">
    <property type="match status" value="1"/>
</dbReference>
<dbReference type="PROSITE" id="PS50112">
    <property type="entry name" value="PAS"/>
    <property type="match status" value="1"/>
</dbReference>
<dbReference type="AlphaFoldDB" id="A0A1T4VGQ3"/>
<dbReference type="Pfam" id="PF00990">
    <property type="entry name" value="GGDEF"/>
    <property type="match status" value="1"/>
</dbReference>
<dbReference type="SUPFAM" id="SSF55785">
    <property type="entry name" value="PYP-like sensor domain (PAS domain)"/>
    <property type="match status" value="1"/>
</dbReference>
<feature type="domain" description="EAL" evidence="2">
    <location>
        <begin position="522"/>
        <end position="776"/>
    </location>
</feature>
<dbReference type="Pfam" id="PF00563">
    <property type="entry name" value="EAL"/>
    <property type="match status" value="1"/>
</dbReference>
<dbReference type="GO" id="GO:0003824">
    <property type="term" value="F:catalytic activity"/>
    <property type="evidence" value="ECO:0007669"/>
    <property type="project" value="UniProtKB-ARBA"/>
</dbReference>
<feature type="domain" description="PAS" evidence="1">
    <location>
        <begin position="223"/>
        <end position="267"/>
    </location>
</feature>
<evidence type="ECO:0000259" key="3">
    <source>
        <dbReference type="PROSITE" id="PS50887"/>
    </source>
</evidence>
<dbReference type="OrthoDB" id="7673416at2"/>
<evidence type="ECO:0000259" key="1">
    <source>
        <dbReference type="PROSITE" id="PS50112"/>
    </source>
</evidence>
<dbReference type="CDD" id="cd01948">
    <property type="entry name" value="EAL"/>
    <property type="match status" value="1"/>
</dbReference>
<dbReference type="NCBIfam" id="TIGR00229">
    <property type="entry name" value="sensory_box"/>
    <property type="match status" value="1"/>
</dbReference>
<dbReference type="PROSITE" id="PS50883">
    <property type="entry name" value="EAL"/>
    <property type="match status" value="1"/>
</dbReference>